<evidence type="ECO:0000256" key="1">
    <source>
        <dbReference type="SAM" id="SignalP"/>
    </source>
</evidence>
<reference evidence="3 4" key="1">
    <citation type="submission" date="2019-10" db="EMBL/GenBank/DDBJ databases">
        <title>Glycomyces albidus sp. nov., a novel actinomycete isolated from rhizosphere soil of wheat (Triticum aestivum L.).</title>
        <authorList>
            <person name="Qian L."/>
        </authorList>
    </citation>
    <scope>NUCLEOTIDE SEQUENCE [LARGE SCALE GENOMIC DNA]</scope>
    <source>
        <strain evidence="3 4">NEAU-7082</strain>
    </source>
</reference>
<accession>A0A6L5GEM7</accession>
<feature type="chain" id="PRO_5026994424" evidence="1">
    <location>
        <begin position="26"/>
        <end position="552"/>
    </location>
</feature>
<dbReference type="RefSeq" id="WP_153027220.1">
    <property type="nucleotide sequence ID" value="NZ_WIAO01000035.1"/>
</dbReference>
<proteinExistence type="predicted"/>
<name>A0A6L5GEM7_9ACTN</name>
<dbReference type="SUPFAM" id="SSF56601">
    <property type="entry name" value="beta-lactamase/transpeptidase-like"/>
    <property type="match status" value="1"/>
</dbReference>
<keyword evidence="4" id="KW-1185">Reference proteome</keyword>
<dbReference type="Gene3D" id="3.40.710.10">
    <property type="entry name" value="DD-peptidase/beta-lactamase superfamily"/>
    <property type="match status" value="1"/>
</dbReference>
<dbReference type="InterPro" id="IPR050491">
    <property type="entry name" value="AmpC-like"/>
</dbReference>
<dbReference type="PROSITE" id="PS51257">
    <property type="entry name" value="PROKAR_LIPOPROTEIN"/>
    <property type="match status" value="1"/>
</dbReference>
<evidence type="ECO:0000259" key="2">
    <source>
        <dbReference type="Pfam" id="PF00144"/>
    </source>
</evidence>
<dbReference type="Proteomes" id="UP000477750">
    <property type="component" value="Unassembled WGS sequence"/>
</dbReference>
<dbReference type="PANTHER" id="PTHR46825:SF9">
    <property type="entry name" value="BETA-LACTAMASE-RELATED DOMAIN-CONTAINING PROTEIN"/>
    <property type="match status" value="1"/>
</dbReference>
<dbReference type="PANTHER" id="PTHR46825">
    <property type="entry name" value="D-ALANYL-D-ALANINE-CARBOXYPEPTIDASE/ENDOPEPTIDASE AMPH"/>
    <property type="match status" value="1"/>
</dbReference>
<organism evidence="3 4">
    <name type="scientific">Glycomyces albidus</name>
    <dbReference type="NCBI Taxonomy" id="2656774"/>
    <lineage>
        <taxon>Bacteria</taxon>
        <taxon>Bacillati</taxon>
        <taxon>Actinomycetota</taxon>
        <taxon>Actinomycetes</taxon>
        <taxon>Glycomycetales</taxon>
        <taxon>Glycomycetaceae</taxon>
        <taxon>Glycomyces</taxon>
    </lineage>
</organism>
<gene>
    <name evidence="3" type="ORF">GFD30_21450</name>
</gene>
<dbReference type="AlphaFoldDB" id="A0A6L5GEM7"/>
<sequence>MRRISTLFAAALLAVLSAAGCVATAEQGPGRAPDACGADLINALDQWGEAGFSGAVAVTGGGMDCRAAFGSADGTAPITDETVFGIGSVSKSFTAAAVLGLAHDGVLSLDDTAGSLLPGLSGPAAEATVEQLLLHTSGIEGEHGTDHEPLDRDEAIAAISGLGSAFAPGEDFLYSNAGYSLLALIVDEATGSYRDHMAEQVLVLGGEPFGGFWDGEPAAPGPRAVGEVDGAPATENGGFAGPHWAMAGNGDLAMTAGDLAEWTKALFEGEVVDPEAVEVLEATRFEYGDGTAEIPGWVSVGAEVFGTELVTASGGGGDTGHNAVASWLPESGVSIAVASNTERINAGQLAELIVPAVAAGEPVPLPEPRADVDPEELQARAGVYTLETGGSYTVTATEDGLEAAAEGADAVAAMFASPDFGAEDVAAHEEAVLALLNGETAIGREELAAVEAEFGAVQGVEPAGTAGEDELRTYVELATAEGTVLAWYALDEYGGVAALSLDTEPPTFTLVPTGEGEYRRDLIGVDEGVRVAFAEDLMTVTGPAGTAEARRG</sequence>
<evidence type="ECO:0000313" key="4">
    <source>
        <dbReference type="Proteomes" id="UP000477750"/>
    </source>
</evidence>
<evidence type="ECO:0000313" key="3">
    <source>
        <dbReference type="EMBL" id="MQM28108.1"/>
    </source>
</evidence>
<dbReference type="InterPro" id="IPR012338">
    <property type="entry name" value="Beta-lactam/transpept-like"/>
</dbReference>
<keyword evidence="1" id="KW-0732">Signal</keyword>
<keyword evidence="3" id="KW-0378">Hydrolase</keyword>
<dbReference type="EMBL" id="WIAO01000035">
    <property type="protein sequence ID" value="MQM28108.1"/>
    <property type="molecule type" value="Genomic_DNA"/>
</dbReference>
<protein>
    <submittedName>
        <fullName evidence="3">Serine hydrolase</fullName>
    </submittedName>
</protein>
<dbReference type="InterPro" id="IPR001466">
    <property type="entry name" value="Beta-lactam-related"/>
</dbReference>
<comment type="caution">
    <text evidence="3">The sequence shown here is derived from an EMBL/GenBank/DDBJ whole genome shotgun (WGS) entry which is preliminary data.</text>
</comment>
<dbReference type="Pfam" id="PF00144">
    <property type="entry name" value="Beta-lactamase"/>
    <property type="match status" value="1"/>
</dbReference>
<feature type="domain" description="Beta-lactamase-related" evidence="2">
    <location>
        <begin position="54"/>
        <end position="343"/>
    </location>
</feature>
<feature type="signal peptide" evidence="1">
    <location>
        <begin position="1"/>
        <end position="25"/>
    </location>
</feature>
<dbReference type="GO" id="GO:0016787">
    <property type="term" value="F:hydrolase activity"/>
    <property type="evidence" value="ECO:0007669"/>
    <property type="project" value="UniProtKB-KW"/>
</dbReference>